<dbReference type="CDD" id="cd06225">
    <property type="entry name" value="HAMP"/>
    <property type="match status" value="1"/>
</dbReference>
<evidence type="ECO:0000256" key="6">
    <source>
        <dbReference type="SAM" id="Coils"/>
    </source>
</evidence>
<dbReference type="InterPro" id="IPR000014">
    <property type="entry name" value="PAS"/>
</dbReference>
<dbReference type="PROSITE" id="PS50885">
    <property type="entry name" value="HAMP"/>
    <property type="match status" value="1"/>
</dbReference>
<feature type="domain" description="PAC" evidence="9">
    <location>
        <begin position="671"/>
        <end position="723"/>
    </location>
</feature>
<feature type="domain" description="PAS" evidence="8">
    <location>
        <begin position="477"/>
        <end position="559"/>
    </location>
</feature>
<evidence type="ECO:0000259" key="9">
    <source>
        <dbReference type="PROSITE" id="PS50113"/>
    </source>
</evidence>
<dbReference type="Gene3D" id="6.10.340.10">
    <property type="match status" value="1"/>
</dbReference>
<evidence type="ECO:0000313" key="12">
    <source>
        <dbReference type="Proteomes" id="UP001154265"/>
    </source>
</evidence>
<proteinExistence type="predicted"/>
<evidence type="ECO:0000256" key="2">
    <source>
        <dbReference type="ARBA" id="ARBA00022475"/>
    </source>
</evidence>
<feature type="coiled-coil region" evidence="6">
    <location>
        <begin position="450"/>
        <end position="480"/>
    </location>
</feature>
<evidence type="ECO:0000259" key="10">
    <source>
        <dbReference type="PROSITE" id="PS50885"/>
    </source>
</evidence>
<keyword evidence="12" id="KW-1185">Reference proteome</keyword>
<evidence type="ECO:0000256" key="1">
    <source>
        <dbReference type="ARBA" id="ARBA00004651"/>
    </source>
</evidence>
<dbReference type="Gene3D" id="3.30.450.20">
    <property type="entry name" value="PAS domain"/>
    <property type="match status" value="2"/>
</dbReference>
<dbReference type="PROSITE" id="PS50113">
    <property type="entry name" value="PAC"/>
    <property type="match status" value="1"/>
</dbReference>
<dbReference type="RefSeq" id="WP_277867734.1">
    <property type="nucleotide sequence ID" value="NZ_JAKKUT010000005.1"/>
</dbReference>
<evidence type="ECO:0000256" key="5">
    <source>
        <dbReference type="ARBA" id="ARBA00023136"/>
    </source>
</evidence>
<dbReference type="Pfam" id="PF00672">
    <property type="entry name" value="HAMP"/>
    <property type="match status" value="1"/>
</dbReference>
<evidence type="ECO:0000259" key="8">
    <source>
        <dbReference type="PROSITE" id="PS50112"/>
    </source>
</evidence>
<dbReference type="Pfam" id="PF17202">
    <property type="entry name" value="sCache_3_3"/>
    <property type="match status" value="1"/>
</dbReference>
<sequence length="777" mass="87473">MAIKLKPSLKFLSVSWGSLGLRWKLTFVLVLIATIPSLIITESISVIIKNSIQEQQEKQLQNSLDELIWELKEIEHETTFKTRLISYLITSHPTNLLGDRTPENKQVLKSFLQEFPRDPTDTPMSFVIIADASGDGVAKNINLLAQDHSQYPDLQLNLRSNFQTFLVDTEDVNISGLPIVQAAQDQGELVSGIELVDNAFLSKLGLGDQVKIPLRHQPHNALPEAQKPSPLGTYAAHSGDMGLVVMAAQPIYEDDQFQGMVLAGVLLNRLPDLVDRVSYFAEPGTVATLFAHDVRISTNVPYRRNDNTRALGTRVSQAVAQKVLEEGQVFRGVANILGRPHISIYQPAYDHRYAIDPTNAQPIGILFVGKSQSLVNQLLMEKQLLGYSSAAIALLVACLVAYLMGKAIAQPISDLAELTNQARKGDLGIRARVSSRDEVGVLAASFNSMMNQLQQSFTILENKNTDLEKIRDSLITANEQFEAVLNAVPGSISWINAEGIYMGVNHQLARTLNLPKEQFIGKRIGFLQEDDALIRFLEEFVNSDEPYTSQVIQVIIKGEYRYYLIAAQKYKQGSQTVSVGIDITDRIRAEESLRLAEESYRSIFENALEGIFQSVPSGQFIRVNQAMADILGYDSPEQLMSEVTNIGEQLYVDQADRDEFRRRLADKEAAHHFEYKAYRRDRQIIWVQLDARRVEDSNGESLYYEGIVQDISQRKQREAALERQINDLKVEIDQEKRRKEVAAITETDYFQHLRDQARKLRQRPAKIDSVTQEASNE</sequence>
<evidence type="ECO:0000256" key="4">
    <source>
        <dbReference type="ARBA" id="ARBA00022989"/>
    </source>
</evidence>
<accession>A0ABT6F1V5</accession>
<dbReference type="NCBIfam" id="TIGR00229">
    <property type="entry name" value="sensory_box"/>
    <property type="match status" value="1"/>
</dbReference>
<feature type="transmembrane region" description="Helical" evidence="7">
    <location>
        <begin position="384"/>
        <end position="404"/>
    </location>
</feature>
<dbReference type="InterPro" id="IPR052155">
    <property type="entry name" value="Biofilm_reg_signaling"/>
</dbReference>
<dbReference type="PANTHER" id="PTHR44757">
    <property type="entry name" value="DIGUANYLATE CYCLASE DGCP"/>
    <property type="match status" value="1"/>
</dbReference>
<evidence type="ECO:0000313" key="11">
    <source>
        <dbReference type="EMBL" id="MDG2991807.1"/>
    </source>
</evidence>
<dbReference type="SMART" id="SM00304">
    <property type="entry name" value="HAMP"/>
    <property type="match status" value="1"/>
</dbReference>
<dbReference type="InterPro" id="IPR033463">
    <property type="entry name" value="sCache_3"/>
</dbReference>
<keyword evidence="4 7" id="KW-1133">Transmembrane helix</keyword>
<reference evidence="11" key="2">
    <citation type="submission" date="2022-01" db="EMBL/GenBank/DDBJ databases">
        <authorList>
            <person name="Zivanovic Y."/>
            <person name="Moreira D."/>
            <person name="Lopez-Garcia P."/>
        </authorList>
    </citation>
    <scope>NUCLEOTIDE SEQUENCE</scope>
    <source>
        <strain evidence="11">G9</strain>
    </source>
</reference>
<evidence type="ECO:0000256" key="7">
    <source>
        <dbReference type="SAM" id="Phobius"/>
    </source>
</evidence>
<dbReference type="SMART" id="SM00091">
    <property type="entry name" value="PAS"/>
    <property type="match status" value="2"/>
</dbReference>
<dbReference type="SUPFAM" id="SSF55785">
    <property type="entry name" value="PYP-like sensor domain (PAS domain)"/>
    <property type="match status" value="2"/>
</dbReference>
<feature type="coiled-coil region" evidence="6">
    <location>
        <begin position="711"/>
        <end position="745"/>
    </location>
</feature>
<dbReference type="Proteomes" id="UP001154265">
    <property type="component" value="Unassembled WGS sequence"/>
</dbReference>
<feature type="transmembrane region" description="Helical" evidence="7">
    <location>
        <begin position="25"/>
        <end position="48"/>
    </location>
</feature>
<gene>
    <name evidence="11" type="ORF">L3556_12825</name>
</gene>
<feature type="domain" description="HAMP" evidence="10">
    <location>
        <begin position="406"/>
        <end position="458"/>
    </location>
</feature>
<dbReference type="PANTHER" id="PTHR44757:SF2">
    <property type="entry name" value="BIOFILM ARCHITECTURE MAINTENANCE PROTEIN MBAA"/>
    <property type="match status" value="1"/>
</dbReference>
<dbReference type="PROSITE" id="PS50112">
    <property type="entry name" value="PAS"/>
    <property type="match status" value="2"/>
</dbReference>
<dbReference type="EMBL" id="JAKKUT010000005">
    <property type="protein sequence ID" value="MDG2991807.1"/>
    <property type="molecule type" value="Genomic_DNA"/>
</dbReference>
<reference evidence="11" key="1">
    <citation type="journal article" date="2022" name="Genome Biol. Evol.">
        <title>A New Gene Family Diagnostic for Intracellular Biomineralization of Amorphous Ca Carbonates by Cyanobacteria.</title>
        <authorList>
            <person name="Benzerara K."/>
            <person name="Duprat E."/>
            <person name="Bitard-Feildel T."/>
            <person name="Caumes G."/>
            <person name="Cassier-Chauvat C."/>
            <person name="Chauvat F."/>
            <person name="Dezi M."/>
            <person name="Diop S.I."/>
            <person name="Gaschignard G."/>
            <person name="Gorgen S."/>
            <person name="Gugger M."/>
            <person name="Lopez-Garcia P."/>
            <person name="Millet M."/>
            <person name="Skouri-Panet F."/>
            <person name="Moreira D."/>
            <person name="Callebaut I."/>
        </authorList>
    </citation>
    <scope>NUCLEOTIDE SEQUENCE</scope>
    <source>
        <strain evidence="11">G9</strain>
    </source>
</reference>
<keyword evidence="3 7" id="KW-0812">Transmembrane</keyword>
<dbReference type="InterPro" id="IPR000700">
    <property type="entry name" value="PAS-assoc_C"/>
</dbReference>
<dbReference type="InterPro" id="IPR001610">
    <property type="entry name" value="PAC"/>
</dbReference>
<dbReference type="InterPro" id="IPR035965">
    <property type="entry name" value="PAS-like_dom_sf"/>
</dbReference>
<keyword evidence="5 7" id="KW-0472">Membrane</keyword>
<name>A0ABT6F1V5_9SYNE</name>
<dbReference type="Pfam" id="PF13426">
    <property type="entry name" value="PAS_9"/>
    <property type="match status" value="2"/>
</dbReference>
<keyword evidence="6" id="KW-0175">Coiled coil</keyword>
<evidence type="ECO:0000256" key="3">
    <source>
        <dbReference type="ARBA" id="ARBA00022692"/>
    </source>
</evidence>
<dbReference type="SMART" id="SM00086">
    <property type="entry name" value="PAC"/>
    <property type="match status" value="1"/>
</dbReference>
<comment type="subcellular location">
    <subcellularLocation>
        <location evidence="1">Cell membrane</location>
        <topology evidence="1">Multi-pass membrane protein</topology>
    </subcellularLocation>
</comment>
<dbReference type="CDD" id="cd00130">
    <property type="entry name" value="PAS"/>
    <property type="match status" value="1"/>
</dbReference>
<comment type="caution">
    <text evidence="11">The sequence shown here is derived from an EMBL/GenBank/DDBJ whole genome shotgun (WGS) entry which is preliminary data.</text>
</comment>
<dbReference type="InterPro" id="IPR003660">
    <property type="entry name" value="HAMP_dom"/>
</dbReference>
<keyword evidence="2" id="KW-1003">Cell membrane</keyword>
<organism evidence="11 12">
    <name type="scientific">Candidatus Synechococcus calcipolaris G9</name>
    <dbReference type="NCBI Taxonomy" id="1497997"/>
    <lineage>
        <taxon>Bacteria</taxon>
        <taxon>Bacillati</taxon>
        <taxon>Cyanobacteriota</taxon>
        <taxon>Cyanophyceae</taxon>
        <taxon>Synechococcales</taxon>
        <taxon>Synechococcaceae</taxon>
        <taxon>Synechococcus</taxon>
    </lineage>
</organism>
<protein>
    <submittedName>
        <fullName evidence="11">PAS domain S-box protein</fullName>
    </submittedName>
</protein>
<dbReference type="SUPFAM" id="SSF158472">
    <property type="entry name" value="HAMP domain-like"/>
    <property type="match status" value="1"/>
</dbReference>
<feature type="domain" description="PAS" evidence="8">
    <location>
        <begin position="596"/>
        <end position="637"/>
    </location>
</feature>